<proteinExistence type="inferred from homology"/>
<feature type="disulfide bond" description="Redox-active" evidence="6">
    <location>
        <begin position="233"/>
        <end position="235"/>
    </location>
</feature>
<accession>A0A4R1KF25</accession>
<dbReference type="EMBL" id="SMGD01000004">
    <property type="protein sequence ID" value="TCK62757.1"/>
    <property type="molecule type" value="Genomic_DNA"/>
</dbReference>
<dbReference type="OrthoDB" id="9793753at2"/>
<name>A0A4R1KF25_9GAMM</name>
<evidence type="ECO:0000256" key="4">
    <source>
        <dbReference type="ARBA" id="ARBA00023186"/>
    </source>
</evidence>
<organism evidence="7 8">
    <name type="scientific">Celerinatantimonas diazotrophica</name>
    <dbReference type="NCBI Taxonomy" id="412034"/>
    <lineage>
        <taxon>Bacteria</taxon>
        <taxon>Pseudomonadati</taxon>
        <taxon>Pseudomonadota</taxon>
        <taxon>Gammaproteobacteria</taxon>
        <taxon>Celerinatantimonadaceae</taxon>
        <taxon>Celerinatantimonas</taxon>
    </lineage>
</organism>
<dbReference type="GO" id="GO:0005737">
    <property type="term" value="C:cytoplasm"/>
    <property type="evidence" value="ECO:0007669"/>
    <property type="project" value="UniProtKB-SubCell"/>
</dbReference>
<dbReference type="Gene3D" id="3.55.30.10">
    <property type="entry name" value="Hsp33 domain"/>
    <property type="match status" value="1"/>
</dbReference>
<keyword evidence="8" id="KW-1185">Reference proteome</keyword>
<evidence type="ECO:0000313" key="8">
    <source>
        <dbReference type="Proteomes" id="UP000295565"/>
    </source>
</evidence>
<comment type="caution">
    <text evidence="7">The sequence shown here is derived from an EMBL/GenBank/DDBJ whole genome shotgun (WGS) entry which is preliminary data.</text>
</comment>
<dbReference type="InterPro" id="IPR016154">
    <property type="entry name" value="Heat_shock_Hsp33_C"/>
</dbReference>
<gene>
    <name evidence="6" type="primary">hslO</name>
    <name evidence="7" type="ORF">EV690_0424</name>
</gene>
<dbReference type="Proteomes" id="UP000295565">
    <property type="component" value="Unassembled WGS sequence"/>
</dbReference>
<comment type="subcellular location">
    <subcellularLocation>
        <location evidence="6">Cytoplasm</location>
    </subcellularLocation>
</comment>
<dbReference type="Gene3D" id="1.10.287.480">
    <property type="entry name" value="helix hairpin bin"/>
    <property type="match status" value="1"/>
</dbReference>
<dbReference type="PANTHER" id="PTHR30111">
    <property type="entry name" value="33 KDA CHAPERONIN"/>
    <property type="match status" value="1"/>
</dbReference>
<evidence type="ECO:0000256" key="6">
    <source>
        <dbReference type="HAMAP-Rule" id="MF_00117"/>
    </source>
</evidence>
<keyword evidence="1 6" id="KW-0963">Cytoplasm</keyword>
<dbReference type="HAMAP" id="MF_00117">
    <property type="entry name" value="HslO"/>
    <property type="match status" value="1"/>
</dbReference>
<dbReference type="RefSeq" id="WP_131911294.1">
    <property type="nucleotide sequence ID" value="NZ_OU594967.1"/>
</dbReference>
<dbReference type="Gene3D" id="3.90.1280.10">
    <property type="entry name" value="HSP33 redox switch-like"/>
    <property type="match status" value="1"/>
</dbReference>
<dbReference type="GO" id="GO:0042026">
    <property type="term" value="P:protein refolding"/>
    <property type="evidence" value="ECO:0007669"/>
    <property type="project" value="TreeGrafter"/>
</dbReference>
<reference evidence="7 8" key="1">
    <citation type="submission" date="2019-03" db="EMBL/GenBank/DDBJ databases">
        <title>Genomic Encyclopedia of Type Strains, Phase IV (KMG-IV): sequencing the most valuable type-strain genomes for metagenomic binning, comparative biology and taxonomic classification.</title>
        <authorList>
            <person name="Goeker M."/>
        </authorList>
    </citation>
    <scope>NUCLEOTIDE SEQUENCE [LARGE SCALE GENOMIC DNA]</scope>
    <source>
        <strain evidence="7 8">DSM 18577</strain>
    </source>
</reference>
<dbReference type="SUPFAM" id="SSF118352">
    <property type="entry name" value="HSP33 redox switch-like"/>
    <property type="match status" value="1"/>
</dbReference>
<comment type="PTM">
    <text evidence="6">Under oxidizing conditions two disulfide bonds are formed involving the reactive cysteines. Under reducing conditions zinc is bound to the reactive cysteines and the protein is inactive.</text>
</comment>
<evidence type="ECO:0000256" key="1">
    <source>
        <dbReference type="ARBA" id="ARBA00022490"/>
    </source>
</evidence>
<keyword evidence="4 6" id="KW-0143">Chaperone</keyword>
<dbReference type="AlphaFoldDB" id="A0A4R1KF25"/>
<dbReference type="GO" id="GO:0044183">
    <property type="term" value="F:protein folding chaperone"/>
    <property type="evidence" value="ECO:0007669"/>
    <property type="project" value="TreeGrafter"/>
</dbReference>
<evidence type="ECO:0000256" key="3">
    <source>
        <dbReference type="ARBA" id="ARBA00023157"/>
    </source>
</evidence>
<keyword evidence="2 6" id="KW-0862">Zinc</keyword>
<dbReference type="CDD" id="cd00498">
    <property type="entry name" value="Hsp33"/>
    <property type="match status" value="1"/>
</dbReference>
<keyword evidence="3 6" id="KW-1015">Disulfide bond</keyword>
<keyword evidence="5 6" id="KW-0676">Redox-active center</keyword>
<comment type="function">
    <text evidence="6">Redox regulated molecular chaperone. Protects both thermally unfolding and oxidatively damaged proteins from irreversible aggregation. Plays an important role in the bacterial defense system toward oxidative stress.</text>
</comment>
<dbReference type="Pfam" id="PF01430">
    <property type="entry name" value="HSP33"/>
    <property type="match status" value="1"/>
</dbReference>
<dbReference type="NCBIfam" id="NF001033">
    <property type="entry name" value="PRK00114.1"/>
    <property type="match status" value="1"/>
</dbReference>
<dbReference type="PIRSF" id="PIRSF005261">
    <property type="entry name" value="Heat_shock_Hsp33"/>
    <property type="match status" value="1"/>
</dbReference>
<comment type="similarity">
    <text evidence="6">Belongs to the HSP33 family.</text>
</comment>
<dbReference type="PANTHER" id="PTHR30111:SF1">
    <property type="entry name" value="33 KDA CHAPERONIN"/>
    <property type="match status" value="1"/>
</dbReference>
<dbReference type="GO" id="GO:0051082">
    <property type="term" value="F:unfolded protein binding"/>
    <property type="evidence" value="ECO:0007669"/>
    <property type="project" value="UniProtKB-UniRule"/>
</dbReference>
<evidence type="ECO:0000256" key="5">
    <source>
        <dbReference type="ARBA" id="ARBA00023284"/>
    </source>
</evidence>
<sequence>MAQSDTLYRYIFEDYQVRAELVQLNETLQTILSQRDYPPAIRTILAELLAATSLLTATLKFEGDITVQLQGTGTLHYVAINGNNQQQMRGVARWDETSYQDSDVLSELVGDNARLVITIAPANGERYQGIVALAEEGVAASIENYFAQSEQLPTHLWLFFQDDKKSPCCAGLLIQQLPVKAHELSNDYQHIYELTRTATAQEIFTLPAEQMLYRLYHQEKVRLFDPQPVEFACTCSKERCQAALFSMHEDELLSICEEQGAIAMHCEFCGSEYRFDKNAITELFHGAANQPKTH</sequence>
<dbReference type="InterPro" id="IPR000397">
    <property type="entry name" value="Heat_shock_Hsp33"/>
</dbReference>
<evidence type="ECO:0000256" key="2">
    <source>
        <dbReference type="ARBA" id="ARBA00022833"/>
    </source>
</evidence>
<dbReference type="InterPro" id="IPR016153">
    <property type="entry name" value="Heat_shock_Hsp33_N"/>
</dbReference>
<evidence type="ECO:0000313" key="7">
    <source>
        <dbReference type="EMBL" id="TCK62757.1"/>
    </source>
</evidence>
<protein>
    <recommendedName>
        <fullName evidence="6">33 kDa chaperonin</fullName>
    </recommendedName>
    <alternativeName>
        <fullName evidence="6">Heat shock protein 33 homolog</fullName>
        <shortName evidence="6">HSP33</shortName>
    </alternativeName>
</protein>
<dbReference type="InterPro" id="IPR023212">
    <property type="entry name" value="Hsp33_helix_hairpin_bin_dom_sf"/>
</dbReference>
<dbReference type="SUPFAM" id="SSF64397">
    <property type="entry name" value="Hsp33 domain"/>
    <property type="match status" value="1"/>
</dbReference>
<feature type="disulfide bond" description="Redox-active" evidence="6">
    <location>
        <begin position="266"/>
        <end position="269"/>
    </location>
</feature>